<dbReference type="AlphaFoldDB" id="A0A1H9IN72"/>
<reference evidence="1 2" key="1">
    <citation type="submission" date="2016-10" db="EMBL/GenBank/DDBJ databases">
        <authorList>
            <person name="de Groot N.N."/>
        </authorList>
    </citation>
    <scope>NUCLEOTIDE SEQUENCE [LARGE SCALE GENOMIC DNA]</scope>
    <source>
        <strain evidence="1 2">DSM 21633</strain>
    </source>
</reference>
<proteinExistence type="predicted"/>
<organism evidence="1 2">
    <name type="scientific">Piscibacillus halophilus</name>
    <dbReference type="NCBI Taxonomy" id="571933"/>
    <lineage>
        <taxon>Bacteria</taxon>
        <taxon>Bacillati</taxon>
        <taxon>Bacillota</taxon>
        <taxon>Bacilli</taxon>
        <taxon>Bacillales</taxon>
        <taxon>Bacillaceae</taxon>
        <taxon>Piscibacillus</taxon>
    </lineage>
</organism>
<gene>
    <name evidence="1" type="ORF">SAMN05216362_12548</name>
</gene>
<dbReference type="EMBL" id="FOES01000025">
    <property type="protein sequence ID" value="SEQ75825.1"/>
    <property type="molecule type" value="Genomic_DNA"/>
</dbReference>
<keyword evidence="2" id="KW-1185">Reference proteome</keyword>
<dbReference type="RefSeq" id="WP_091774224.1">
    <property type="nucleotide sequence ID" value="NZ_CAESCL010000007.1"/>
</dbReference>
<keyword evidence="1" id="KW-0406">Ion transport</keyword>
<keyword evidence="1" id="KW-0407">Ion channel</keyword>
<keyword evidence="1" id="KW-0813">Transport</keyword>
<dbReference type="GO" id="GO:0034220">
    <property type="term" value="P:monoatomic ion transmembrane transport"/>
    <property type="evidence" value="ECO:0007669"/>
    <property type="project" value="UniProtKB-KW"/>
</dbReference>
<dbReference type="Proteomes" id="UP000199427">
    <property type="component" value="Unassembled WGS sequence"/>
</dbReference>
<evidence type="ECO:0000313" key="1">
    <source>
        <dbReference type="EMBL" id="SEQ75825.1"/>
    </source>
</evidence>
<accession>A0A1H9IN72</accession>
<name>A0A1H9IN72_9BACI</name>
<evidence type="ECO:0000313" key="2">
    <source>
        <dbReference type="Proteomes" id="UP000199427"/>
    </source>
</evidence>
<dbReference type="OrthoDB" id="9785285at2"/>
<protein>
    <submittedName>
        <fullName evidence="1">Voltage-gated potassium channel</fullName>
    </submittedName>
</protein>
<dbReference type="STRING" id="571933.SAMN05216362_12548"/>
<sequence>MFRQLTSTNYGHDIYSIKKDPSWVTYRDAYNALLDYGATLLSEGERLGIAKKADEMIPENAELMIICDQETYENISNQLVS</sequence>